<evidence type="ECO:0000313" key="2">
    <source>
        <dbReference type="EMBL" id="AVQ10275.1"/>
    </source>
</evidence>
<organism evidence="2">
    <name type="scientific">Gokushovirinae environmental samples</name>
    <dbReference type="NCBI Taxonomy" id="1478972"/>
    <lineage>
        <taxon>Viruses</taxon>
        <taxon>Monodnaviria</taxon>
        <taxon>Sangervirae</taxon>
        <taxon>Phixviricota</taxon>
        <taxon>Malgrandaviricetes</taxon>
        <taxon>Petitvirales</taxon>
        <taxon>Microviridae</taxon>
        <taxon>environmental samples</taxon>
    </lineage>
</organism>
<accession>A0A2R3UAI9</accession>
<sequence length="155" mass="17355">MAKVIELNSAASLWRRDVQEVNDEPSMTRQEMSDDCDINVIMKRYERTGMLPFNATQPPAYLDLTMTPPDLMTAMNLMNNAESAFMSLPANVRKEFDNDPMRFVEFASDAQNIERMREFGLAPPAPVEPAPIRVELANPPEPEARSPEGKKPAGA</sequence>
<dbReference type="Pfam" id="PF09675">
    <property type="entry name" value="Chlamy_scaf"/>
    <property type="match status" value="1"/>
</dbReference>
<evidence type="ECO:0000256" key="1">
    <source>
        <dbReference type="SAM" id="MobiDB-lite"/>
    </source>
</evidence>
<proteinExistence type="predicted"/>
<dbReference type="EMBL" id="MH029531">
    <property type="protein sequence ID" value="AVQ10275.1"/>
    <property type="molecule type" value="Genomic_DNA"/>
</dbReference>
<reference evidence="2" key="1">
    <citation type="submission" date="2018-03" db="EMBL/GenBank/DDBJ databases">
        <title>Twenty-four Novel Viral Genomes identified from the Dushanzi Mud Volcanic Sediment in Xinjiang, China.</title>
        <authorList>
            <person name="Han L."/>
        </authorList>
    </citation>
    <scope>NUCLEOTIDE SEQUENCE</scope>
</reference>
<dbReference type="InterPro" id="IPR014131">
    <property type="entry name" value="Chlamydia_phage_Vp3"/>
</dbReference>
<name>A0A2R3UAI9_9VIRU</name>
<protein>
    <submittedName>
        <fullName evidence="2">Minor capsid protein</fullName>
    </submittedName>
</protein>
<feature type="region of interest" description="Disordered" evidence="1">
    <location>
        <begin position="122"/>
        <end position="155"/>
    </location>
</feature>
<feature type="compositionally biased region" description="Basic and acidic residues" evidence="1">
    <location>
        <begin position="142"/>
        <end position="155"/>
    </location>
</feature>